<dbReference type="InterPro" id="IPR047124">
    <property type="entry name" value="HI_0220.2"/>
</dbReference>
<keyword evidence="3" id="KW-1185">Reference proteome</keyword>
<dbReference type="PANTHER" id="PTHR42160:SF1">
    <property type="entry name" value="URACIL-DNA GLYCOSYLASE SUPERFAMILY PROTEIN"/>
    <property type="match status" value="1"/>
</dbReference>
<dbReference type="STRING" id="1605367.AFM12_16490"/>
<dbReference type="RefSeq" id="WP_055150468.1">
    <property type="nucleotide sequence ID" value="NZ_JXSZ01000013.1"/>
</dbReference>
<dbReference type="Pfam" id="PF03167">
    <property type="entry name" value="UDG"/>
    <property type="match status" value="1"/>
</dbReference>
<reference evidence="2 3" key="1">
    <citation type="submission" date="2015-07" db="EMBL/GenBank/DDBJ databases">
        <title>The draft genome sequence of Leadbetterella sp. JN14-9.</title>
        <authorList>
            <person name="Liu Y."/>
            <person name="Du J."/>
            <person name="Shao Z."/>
        </authorList>
    </citation>
    <scope>NUCLEOTIDE SEQUENCE [LARGE SCALE GENOMIC DNA]</scope>
    <source>
        <strain evidence="2 3">JN14-9</strain>
    </source>
</reference>
<dbReference type="Gene3D" id="3.40.470.10">
    <property type="entry name" value="Uracil-DNA glycosylase-like domain"/>
    <property type="match status" value="1"/>
</dbReference>
<evidence type="ECO:0000313" key="3">
    <source>
        <dbReference type="Proteomes" id="UP000050454"/>
    </source>
</evidence>
<organism evidence="2 3">
    <name type="scientific">Jiulongibacter sediminis</name>
    <dbReference type="NCBI Taxonomy" id="1605367"/>
    <lineage>
        <taxon>Bacteria</taxon>
        <taxon>Pseudomonadati</taxon>
        <taxon>Bacteroidota</taxon>
        <taxon>Cytophagia</taxon>
        <taxon>Cytophagales</taxon>
        <taxon>Leadbetterellaceae</taxon>
        <taxon>Jiulongibacter</taxon>
    </lineage>
</organism>
<dbReference type="PANTHER" id="PTHR42160">
    <property type="entry name" value="URACIL-DNA GLYCOSYLASE SUPERFAMILY PROTEIN"/>
    <property type="match status" value="1"/>
</dbReference>
<evidence type="ECO:0000259" key="1">
    <source>
        <dbReference type="SMART" id="SM00986"/>
    </source>
</evidence>
<dbReference type="SMART" id="SM00986">
    <property type="entry name" value="UDG"/>
    <property type="match status" value="1"/>
</dbReference>
<accession>A0A0P7BZ25</accession>
<dbReference type="OrthoDB" id="9789139at2"/>
<dbReference type="SUPFAM" id="SSF52141">
    <property type="entry name" value="Uracil-DNA glycosylase-like"/>
    <property type="match status" value="1"/>
</dbReference>
<dbReference type="SMART" id="SM00987">
    <property type="entry name" value="UreE_C"/>
    <property type="match status" value="1"/>
</dbReference>
<dbReference type="CDD" id="cd10033">
    <property type="entry name" value="UDG_like"/>
    <property type="match status" value="1"/>
</dbReference>
<proteinExistence type="predicted"/>
<comment type="caution">
    <text evidence="2">The sequence shown here is derived from an EMBL/GenBank/DDBJ whole genome shotgun (WGS) entry which is preliminary data.</text>
</comment>
<dbReference type="EMBL" id="LGTQ01000013">
    <property type="protein sequence ID" value="KPM46841.1"/>
    <property type="molecule type" value="Genomic_DNA"/>
</dbReference>
<dbReference type="InterPro" id="IPR036895">
    <property type="entry name" value="Uracil-DNA_glycosylase-like_sf"/>
</dbReference>
<protein>
    <submittedName>
        <fullName evidence="2">IclR family transcriptional regulator</fullName>
    </submittedName>
</protein>
<dbReference type="Proteomes" id="UP000050454">
    <property type="component" value="Unassembled WGS sequence"/>
</dbReference>
<name>A0A0P7BZ25_9BACT</name>
<sequence>MKKLIDNIHNCNVCQEHLPHGCRPVLQVSTKSKILIIGQAPGRKVHETGVPFDDKSGDNLRSWLGVSRDQFYNPELFAIMPMGFCYPGTGKSGDLPPRPECAPQWHEMVLAEMKNIKLTLLVGQYAQNYYLQEKAKATLTETVRNFEKYLPEFLPLPHPSPRNNIWMKRNEWFASETLPLLKELILSNLSSEDTKTSNF</sequence>
<dbReference type="AlphaFoldDB" id="A0A0P7BZ25"/>
<gene>
    <name evidence="2" type="ORF">AFM12_16490</name>
</gene>
<evidence type="ECO:0000313" key="2">
    <source>
        <dbReference type="EMBL" id="KPM46841.1"/>
    </source>
</evidence>
<dbReference type="PATRIC" id="fig|1605367.3.peg.731"/>
<feature type="domain" description="Uracil-DNA glycosylase-like" evidence="1">
    <location>
        <begin position="25"/>
        <end position="182"/>
    </location>
</feature>
<dbReference type="InterPro" id="IPR005122">
    <property type="entry name" value="Uracil-DNA_glycosylase-like"/>
</dbReference>